<feature type="compositionally biased region" description="Low complexity" evidence="1">
    <location>
        <begin position="1441"/>
        <end position="1454"/>
    </location>
</feature>
<protein>
    <submittedName>
        <fullName evidence="3">Cell morphogenesis protein PAG1</fullName>
    </submittedName>
</protein>
<evidence type="ECO:0000313" key="4">
    <source>
        <dbReference type="Proteomes" id="UP001145021"/>
    </source>
</evidence>
<feature type="compositionally biased region" description="Polar residues" evidence="1">
    <location>
        <begin position="25"/>
        <end position="38"/>
    </location>
</feature>
<feature type="region of interest" description="Disordered" evidence="1">
    <location>
        <begin position="815"/>
        <end position="837"/>
    </location>
</feature>
<keyword evidence="4" id="KW-1185">Reference proteome</keyword>
<dbReference type="Proteomes" id="UP001145021">
    <property type="component" value="Unassembled WGS sequence"/>
</dbReference>
<evidence type="ECO:0000313" key="3">
    <source>
        <dbReference type="EMBL" id="KAJ1642326.1"/>
    </source>
</evidence>
<evidence type="ECO:0000259" key="2">
    <source>
        <dbReference type="Pfam" id="PF14222"/>
    </source>
</evidence>
<feature type="compositionally biased region" description="Basic and acidic residues" evidence="1">
    <location>
        <begin position="1"/>
        <end position="10"/>
    </location>
</feature>
<feature type="region of interest" description="Disordered" evidence="1">
    <location>
        <begin position="615"/>
        <end position="637"/>
    </location>
</feature>
<feature type="compositionally biased region" description="Polar residues" evidence="1">
    <location>
        <begin position="659"/>
        <end position="672"/>
    </location>
</feature>
<dbReference type="PANTHER" id="PTHR12295">
    <property type="entry name" value="FURRY-RELATED"/>
    <property type="match status" value="1"/>
</dbReference>
<gene>
    <name evidence="3" type="primary">TAO3_2</name>
    <name evidence="3" type="ORF">LPJ64_005822</name>
</gene>
<comment type="caution">
    <text evidence="3">The sequence shown here is derived from an EMBL/GenBank/DDBJ whole genome shotgun (WGS) entry which is preliminary data.</text>
</comment>
<feature type="domain" description="Cell morphogenesis protein N-terminal" evidence="2">
    <location>
        <begin position="245"/>
        <end position="601"/>
    </location>
</feature>
<feature type="region of interest" description="Disordered" evidence="1">
    <location>
        <begin position="1645"/>
        <end position="1718"/>
    </location>
</feature>
<dbReference type="PANTHER" id="PTHR12295:SF30">
    <property type="entry name" value="PROTEIN FURRY"/>
    <property type="match status" value="1"/>
</dbReference>
<dbReference type="EMBL" id="JANBOH010000425">
    <property type="protein sequence ID" value="KAJ1642326.1"/>
    <property type="molecule type" value="Genomic_DNA"/>
</dbReference>
<organism evidence="3 4">
    <name type="scientific">Coemansia asiatica</name>
    <dbReference type="NCBI Taxonomy" id="1052880"/>
    <lineage>
        <taxon>Eukaryota</taxon>
        <taxon>Fungi</taxon>
        <taxon>Fungi incertae sedis</taxon>
        <taxon>Zoopagomycota</taxon>
        <taxon>Kickxellomycotina</taxon>
        <taxon>Kickxellomycetes</taxon>
        <taxon>Kickxellales</taxon>
        <taxon>Kickxellaceae</taxon>
        <taxon>Coemansia</taxon>
    </lineage>
</organism>
<dbReference type="InterPro" id="IPR039867">
    <property type="entry name" value="Furry/Tao3/Mor2"/>
</dbReference>
<dbReference type="GO" id="GO:0005938">
    <property type="term" value="C:cell cortex"/>
    <property type="evidence" value="ECO:0007669"/>
    <property type="project" value="TreeGrafter"/>
</dbReference>
<accession>A0A9W7XDP3</accession>
<name>A0A9W7XDP3_9FUNG</name>
<feature type="region of interest" description="Disordered" evidence="1">
    <location>
        <begin position="659"/>
        <end position="684"/>
    </location>
</feature>
<sequence length="1718" mass="183233">MGTSKDRNDTRPSNPFGNYSFMEAQLQQPSAGNKQQAPGITKESPFGNYSFKEAQKQQVAGGGSNGRIEPSSPADASHQGLANTMENMVSGSPSEIGKSTQEPAVVAAGQINKEYEFIEGQGFSRADTLLGIRAYEQKTETASGFIEQYAIRVMYEEFRDRAAGKIEQIVGQRLDKEPVLSRYLDQGADPLFDRVLEKMGLLARRRPRVIIELLLVWRKTTVDAADEYAAEAPMAVLRAQHIVRERRSLASVYILCRALGAVVGQLEAGHLEGDLGDRLEELVFGQVKQVNPGSLRRSQNRREIQELYARLIGRISEIRFASMSDRFIAELERIPMVSGGNDERIVVLLHNMRFLKLRVFPIDALEESSAFLLSCAKFYSRTTGSMRLKHAWATLLAQLLMPMAAFVDAEVNLPELVQAIDIIYAKAMKMAAKVRHVHVAFPLAAATLCISRRDVFHQRWLSLLEFCIQRLKDKQFRRVSMDAILRMLWVYLFRYPEAPAVVLRRIDSLSRIFFPATKLHAWPKTVPPAAFAYFLTCAACYNFDFTMRQLLKNMLQIDSGWPGTSRDIVEPGPVLDTLNPARVGLAFQALVSVAAIASNREASVVADSGSVAKASSSLGHNHSGRPGSVAKSSGSDGLSAIHPPFPGVAQLSGLDVFEATSSPGNHSQTAHHTGTADVRGSAAGHSNAGSLGASAAMAASAGCFMRYPPNAALPNSLFVDPDGLPDNIKSALITAIGVVTRYFNVLCPVFGNFVLADERLWRLTRTMPPMSSVVLTGESFSFGNTSLMQSSRDQQAVGTPAGVSANAAVGDGSGAGSSSGAAARADDAGDASGAAGGAAGRLGGDASGITGNFDNPTGSSDLAASVLRQTAPRYPAERQVYLDLMTVYVRNVSRSRLFWEQTDVARLIETLVQNILHVDQALAAQSRATLMDLLCPPSIRQSAANSQVPFASCFDRLDAIVQALVRATQALRATDERFMEILVGGVFSRDYRSCVPFAQPGDPLGDTPGAWPFGMAANNNSSRRFMHAANPSTTSNNSAGIAAPAADTLSRSFTTGAVSDHEDPDTKVRQSIQVAIEGAADEGESSASSISLDTKARLQKTTLESMSASVGELNGGFLHVYLDLAYYLEIALTECLAEDNNAASASDNGAVDIDRDAADGRGGGANDQRKVAGQSLAGWAGLLGGIEANSIAILCSSNVRARRLCVDVLYQAAALRRIIAVQESLLPAGHPSWVLRGTESAYEVLNIPVPRKSTDPPTLLGNGAADTNSPVVGEFWDVPFGSQDETDALLHSVKKQHRLAKLAASVREPDMGLWLLHLPMFIQRACALIPDVMLVARTLVCQRLYQMQPLINQYAEMSIRSGIGAYVRIAGHRAGDKGVGALRPDLVNAYGNLFLFAVASLPAGDTALRNIASSNSAFGSEAKSGLHSGHGVFGYKDQGATSSSTTITNTASSSSGGGGRSRLAKSIARKLAPLKSSTRGSKQEQGVGLASVAQLVRMASMTSLRSDNAPLRQQIAYAFCNTPLAYLQELMHELKPLSESLFDDGTLLSSHKNYLHVSGAANSALSNSSGLMASLAHGSPSPGSLAQFVTAENNGGQTTASTSSSPRSAAQHAYRAGSSILAAAQLASSGSTRRRALRAGNSALAREGSVLGSDTEATSDSDNSHHQIGSQAMAKNEASRMRSDPPSSGRRANSFDAATKSQFNHGYGDASDTLSLAN</sequence>
<dbReference type="GO" id="GO:0030427">
    <property type="term" value="C:site of polarized growth"/>
    <property type="evidence" value="ECO:0007669"/>
    <property type="project" value="TreeGrafter"/>
</dbReference>
<feature type="region of interest" description="Disordered" evidence="1">
    <location>
        <begin position="1"/>
        <end position="79"/>
    </location>
</feature>
<feature type="non-terminal residue" evidence="3">
    <location>
        <position position="1718"/>
    </location>
</feature>
<evidence type="ECO:0000256" key="1">
    <source>
        <dbReference type="SAM" id="MobiDB-lite"/>
    </source>
</evidence>
<dbReference type="Pfam" id="PF14222">
    <property type="entry name" value="MOR2-PAG1_N"/>
    <property type="match status" value="1"/>
</dbReference>
<feature type="region of interest" description="Disordered" evidence="1">
    <location>
        <begin position="1441"/>
        <end position="1462"/>
    </location>
</feature>
<reference evidence="3" key="1">
    <citation type="submission" date="2022-07" db="EMBL/GenBank/DDBJ databases">
        <title>Phylogenomic reconstructions and comparative analyses of Kickxellomycotina fungi.</title>
        <authorList>
            <person name="Reynolds N.K."/>
            <person name="Stajich J.E."/>
            <person name="Barry K."/>
            <person name="Grigoriev I.V."/>
            <person name="Crous P."/>
            <person name="Smith M.E."/>
        </authorList>
    </citation>
    <scope>NUCLEOTIDE SEQUENCE</scope>
    <source>
        <strain evidence="3">NBRC 105413</strain>
    </source>
</reference>
<proteinExistence type="predicted"/>
<dbReference type="InterPro" id="IPR025614">
    <property type="entry name" value="Cell_morpho_N"/>
</dbReference>
<feature type="compositionally biased region" description="Polar residues" evidence="1">
    <location>
        <begin position="1655"/>
        <end position="1670"/>
    </location>
</feature>
<dbReference type="GO" id="GO:0000902">
    <property type="term" value="P:cell morphogenesis"/>
    <property type="evidence" value="ECO:0007669"/>
    <property type="project" value="InterPro"/>
</dbReference>